<accession>I5C529</accession>
<dbReference type="InterPro" id="IPR036249">
    <property type="entry name" value="Thioredoxin-like_sf"/>
</dbReference>
<reference evidence="1 2" key="1">
    <citation type="submission" date="2012-05" db="EMBL/GenBank/DDBJ databases">
        <title>Genome sequence of Nitritalea halalkaliphila LW7.</title>
        <authorList>
            <person name="Jangir P.K."/>
            <person name="Singh A."/>
            <person name="Shivaji S."/>
            <person name="Sharma R."/>
        </authorList>
    </citation>
    <scope>NUCLEOTIDE SEQUENCE [LARGE SCALE GENOMIC DNA]</scope>
    <source>
        <strain evidence="1 2">LW7</strain>
    </source>
</reference>
<dbReference type="OrthoDB" id="838847at2"/>
<evidence type="ECO:0000313" key="1">
    <source>
        <dbReference type="EMBL" id="EIM76931.1"/>
    </source>
</evidence>
<dbReference type="Gene3D" id="3.40.30.10">
    <property type="entry name" value="Glutaredoxin"/>
    <property type="match status" value="1"/>
</dbReference>
<dbReference type="SUPFAM" id="SSF52833">
    <property type="entry name" value="Thioredoxin-like"/>
    <property type="match status" value="1"/>
</dbReference>
<sequence>MFDLGHQEIKFLYHSDDLKDREAFGYATALDQHTMNEVNVAKTPLTQRHFAELATKLGVPIIELFDKQHDRYEEEIASASFSDQDLLDLLHRDPSRLKTPILIAEFGARFLESPFDTHQIDLAVAGIKINPNDNY</sequence>
<comment type="caution">
    <text evidence="1">The sequence shown here is derived from an EMBL/GenBank/DDBJ whole genome shotgun (WGS) entry which is preliminary data.</text>
</comment>
<gene>
    <name evidence="1" type="ORF">A3SI_08336</name>
</gene>
<name>I5C529_9BACT</name>
<evidence type="ECO:0000313" key="2">
    <source>
        <dbReference type="Proteomes" id="UP000005551"/>
    </source>
</evidence>
<dbReference type="STRING" id="1189621.A3SI_08336"/>
<protein>
    <submittedName>
        <fullName evidence="1">Arsenate reductase-like protein</fullName>
    </submittedName>
</protein>
<organism evidence="1 2">
    <name type="scientific">Nitritalea halalkaliphila LW7</name>
    <dbReference type="NCBI Taxonomy" id="1189621"/>
    <lineage>
        <taxon>Bacteria</taxon>
        <taxon>Pseudomonadati</taxon>
        <taxon>Bacteroidota</taxon>
        <taxon>Cytophagia</taxon>
        <taxon>Cytophagales</taxon>
        <taxon>Cyclobacteriaceae</taxon>
        <taxon>Nitritalea</taxon>
    </lineage>
</organism>
<dbReference type="AlphaFoldDB" id="I5C529"/>
<proteinExistence type="predicted"/>
<dbReference type="RefSeq" id="WP_009054589.1">
    <property type="nucleotide sequence ID" value="NZ_AJYA01000017.1"/>
</dbReference>
<dbReference type="Proteomes" id="UP000005551">
    <property type="component" value="Unassembled WGS sequence"/>
</dbReference>
<keyword evidence="2" id="KW-1185">Reference proteome</keyword>
<dbReference type="EMBL" id="AJYA01000017">
    <property type="protein sequence ID" value="EIM76931.1"/>
    <property type="molecule type" value="Genomic_DNA"/>
</dbReference>